<accession>G8NX85</accession>
<reference evidence="4 5" key="1">
    <citation type="submission" date="2011-11" db="EMBL/GenBank/DDBJ databases">
        <title>Complete sequence of Granulicella mallensis MP5ACTX8.</title>
        <authorList>
            <consortium name="US DOE Joint Genome Institute"/>
            <person name="Lucas S."/>
            <person name="Copeland A."/>
            <person name="Lapidus A."/>
            <person name="Cheng J.-F."/>
            <person name="Goodwin L."/>
            <person name="Pitluck S."/>
            <person name="Peters L."/>
            <person name="Lu M."/>
            <person name="Detter J.C."/>
            <person name="Han C."/>
            <person name="Tapia R."/>
            <person name="Land M."/>
            <person name="Hauser L."/>
            <person name="Kyrpides N."/>
            <person name="Ivanova N."/>
            <person name="Mikhailova N."/>
            <person name="Pagani I."/>
            <person name="Rawat S."/>
            <person name="Mannisto M."/>
            <person name="Haggblom M."/>
            <person name="Woyke T."/>
        </authorList>
    </citation>
    <scope>NUCLEOTIDE SEQUENCE [LARGE SCALE GENOMIC DNA]</scope>
    <source>
        <strain evidence="5">ATCC BAA-1857 / DSM 23137 / MP5ACTX8</strain>
    </source>
</reference>
<organism evidence="4 5">
    <name type="scientific">Granulicella mallensis (strain ATCC BAA-1857 / DSM 23137 / MP5ACTX8)</name>
    <dbReference type="NCBI Taxonomy" id="682795"/>
    <lineage>
        <taxon>Bacteria</taxon>
        <taxon>Pseudomonadati</taxon>
        <taxon>Acidobacteriota</taxon>
        <taxon>Terriglobia</taxon>
        <taxon>Terriglobales</taxon>
        <taxon>Acidobacteriaceae</taxon>
        <taxon>Granulicella</taxon>
    </lineage>
</organism>
<evidence type="ECO:0000259" key="3">
    <source>
        <dbReference type="PROSITE" id="PS00498"/>
    </source>
</evidence>
<dbReference type="AlphaFoldDB" id="G8NX85"/>
<dbReference type="InterPro" id="IPR050316">
    <property type="entry name" value="Tyrosinase/Hemocyanin"/>
</dbReference>
<dbReference type="SUPFAM" id="SSF48056">
    <property type="entry name" value="Di-copper centre-containing domain"/>
    <property type="match status" value="1"/>
</dbReference>
<dbReference type="OrthoDB" id="2874181at2"/>
<dbReference type="GO" id="GO:0046872">
    <property type="term" value="F:metal ion binding"/>
    <property type="evidence" value="ECO:0007669"/>
    <property type="project" value="UniProtKB-KW"/>
</dbReference>
<dbReference type="KEGG" id="gma:AciX8_2382"/>
<evidence type="ECO:0000313" key="5">
    <source>
        <dbReference type="Proteomes" id="UP000007113"/>
    </source>
</evidence>
<keyword evidence="4" id="KW-0503">Monooxygenase</keyword>
<dbReference type="eggNOG" id="ENOG502Z8GH">
    <property type="taxonomic scope" value="Bacteria"/>
</dbReference>
<evidence type="ECO:0000256" key="2">
    <source>
        <dbReference type="ARBA" id="ARBA00023008"/>
    </source>
</evidence>
<dbReference type="NCBIfam" id="TIGR01409">
    <property type="entry name" value="TAT_signal_seq"/>
    <property type="match status" value="1"/>
</dbReference>
<dbReference type="InterPro" id="IPR008922">
    <property type="entry name" value="Di-copper_centre_dom_sf"/>
</dbReference>
<dbReference type="STRING" id="682795.AciX8_2382"/>
<dbReference type="InterPro" id="IPR019546">
    <property type="entry name" value="TAT_signal_bac_arc"/>
</dbReference>
<keyword evidence="2" id="KW-0186">Copper</keyword>
<dbReference type="RefSeq" id="WP_014265577.1">
    <property type="nucleotide sequence ID" value="NC_016631.1"/>
</dbReference>
<dbReference type="PROSITE" id="PS00498">
    <property type="entry name" value="TYROSINASE_2"/>
    <property type="match status" value="1"/>
</dbReference>
<dbReference type="PROSITE" id="PS51318">
    <property type="entry name" value="TAT"/>
    <property type="match status" value="1"/>
</dbReference>
<sequence precursor="true">MSIYFETTRRDFLKTSLATVGTAALSRHLALAQAPAKYRRYNVTSNQGKQALYSYAKAIQAMLKLPPDHPQNWFRNAFIHLMDCPHGNWWFYVWHRGYLGYFEQTIRTMSGDPNFAMPYWDWSQLSQIPDTMFNDVLTPVASAFEPYTKDLDTFTAFIQPSLKNYWKGLSQAQIQQLNIRGYKTFDDMWNDVSGWTPTPMTGHLSHPGHFNPENTAFAPTKIARYLTLGNAQLSASVKKNVSKETVYSGLEPTNFATTYYQHIPIANPIKIGFNSSTTASHNTAPSQGTVFSTLEGLPHNSTHNYIGGGAGPGTPIPNGPWGNMTNNLSPVDPIFFLHHSNMDRLWDVWTRKQQALNLPYLPDSRQLPSYEKEPFLFYVDGNGKQVGPSIAREYINMSHFGYDYEPGFGEEIIGKRPLVLAAKQSAAPVKGLMKANTATLTLSAASIKTHLDSDTETSLFALVTVPRPTEKSPNREFDVLVGAPADATNVTPDSPYYAGKVAFFCGMMHMSGMTEDATFIVPLPKRKEAFANLSAAAGNVAVTIRAVPSGGGASVLRAVTVQSL</sequence>
<dbReference type="PRINTS" id="PR00092">
    <property type="entry name" value="TYROSINASE"/>
</dbReference>
<dbReference type="HOGENOM" id="CLU_035036_0_0_0"/>
<dbReference type="PANTHER" id="PTHR11474">
    <property type="entry name" value="TYROSINASE FAMILY MEMBER"/>
    <property type="match status" value="1"/>
</dbReference>
<dbReference type="EC" id="1.14.18.1" evidence="4"/>
<feature type="domain" description="Tyrosinase copper-binding" evidence="3">
    <location>
        <begin position="332"/>
        <end position="343"/>
    </location>
</feature>
<dbReference type="InterPro" id="IPR002227">
    <property type="entry name" value="Tyrosinase_Cu-bd"/>
</dbReference>
<protein>
    <submittedName>
        <fullName evidence="4">Monophenol monooxygenase</fullName>
        <ecNumber evidence="4">1.14.18.1</ecNumber>
    </submittedName>
</protein>
<keyword evidence="1" id="KW-0479">Metal-binding</keyword>
<dbReference type="PANTHER" id="PTHR11474:SF76">
    <property type="entry name" value="SHKT DOMAIN-CONTAINING PROTEIN"/>
    <property type="match status" value="1"/>
</dbReference>
<gene>
    <name evidence="4" type="ordered locus">AciX8_2382</name>
</gene>
<dbReference type="EMBL" id="CP003130">
    <property type="protein sequence ID" value="AEU36699.1"/>
    <property type="molecule type" value="Genomic_DNA"/>
</dbReference>
<dbReference type="GO" id="GO:0004503">
    <property type="term" value="F:tyrosinase activity"/>
    <property type="evidence" value="ECO:0007669"/>
    <property type="project" value="UniProtKB-EC"/>
</dbReference>
<evidence type="ECO:0000256" key="1">
    <source>
        <dbReference type="ARBA" id="ARBA00022723"/>
    </source>
</evidence>
<dbReference type="InterPro" id="IPR006311">
    <property type="entry name" value="TAT_signal"/>
</dbReference>
<evidence type="ECO:0000313" key="4">
    <source>
        <dbReference type="EMBL" id="AEU36699.1"/>
    </source>
</evidence>
<name>G8NX85_GRAMM</name>
<dbReference type="Proteomes" id="UP000007113">
    <property type="component" value="Chromosome"/>
</dbReference>
<dbReference type="Pfam" id="PF00264">
    <property type="entry name" value="Tyrosinase"/>
    <property type="match status" value="1"/>
</dbReference>
<keyword evidence="5" id="KW-1185">Reference proteome</keyword>
<dbReference type="Gene3D" id="1.10.1280.10">
    <property type="entry name" value="Di-copper center containing domain from catechol oxidase"/>
    <property type="match status" value="1"/>
</dbReference>
<keyword evidence="4" id="KW-0560">Oxidoreductase</keyword>
<proteinExistence type="predicted"/>